<name>A0A8H5FSX3_9AGAR</name>
<gene>
    <name evidence="1" type="ORF">D9757_014321</name>
</gene>
<protein>
    <submittedName>
        <fullName evidence="1">Uncharacterized protein</fullName>
    </submittedName>
</protein>
<evidence type="ECO:0000313" key="1">
    <source>
        <dbReference type="EMBL" id="KAF5347503.1"/>
    </source>
</evidence>
<dbReference type="Proteomes" id="UP000518752">
    <property type="component" value="Unassembled WGS sequence"/>
</dbReference>
<proteinExistence type="predicted"/>
<reference evidence="1 2" key="1">
    <citation type="journal article" date="2020" name="ISME J.">
        <title>Uncovering the hidden diversity of litter-decomposition mechanisms in mushroom-forming fungi.</title>
        <authorList>
            <person name="Floudas D."/>
            <person name="Bentzer J."/>
            <person name="Ahren D."/>
            <person name="Johansson T."/>
            <person name="Persson P."/>
            <person name="Tunlid A."/>
        </authorList>
    </citation>
    <scope>NUCLEOTIDE SEQUENCE [LARGE SCALE GENOMIC DNA]</scope>
    <source>
        <strain evidence="1 2">CBS 406.79</strain>
    </source>
</reference>
<dbReference type="EMBL" id="JAACJN010000335">
    <property type="protein sequence ID" value="KAF5347503.1"/>
    <property type="molecule type" value="Genomic_DNA"/>
</dbReference>
<organism evidence="1 2">
    <name type="scientific">Collybiopsis confluens</name>
    <dbReference type="NCBI Taxonomy" id="2823264"/>
    <lineage>
        <taxon>Eukaryota</taxon>
        <taxon>Fungi</taxon>
        <taxon>Dikarya</taxon>
        <taxon>Basidiomycota</taxon>
        <taxon>Agaricomycotina</taxon>
        <taxon>Agaricomycetes</taxon>
        <taxon>Agaricomycetidae</taxon>
        <taxon>Agaricales</taxon>
        <taxon>Marasmiineae</taxon>
        <taxon>Omphalotaceae</taxon>
        <taxon>Collybiopsis</taxon>
    </lineage>
</organism>
<accession>A0A8H5FSX3</accession>
<keyword evidence="2" id="KW-1185">Reference proteome</keyword>
<comment type="caution">
    <text evidence="1">The sequence shown here is derived from an EMBL/GenBank/DDBJ whole genome shotgun (WGS) entry which is preliminary data.</text>
</comment>
<sequence>MAFSDWLKHAELRIGVSVLPHLANQCCREKTLKEPNHRFRQNQYEFALDESMEKSLDDNQSPENTPFQGCSTSYQIPSALYSSRPFFSWSTDPPSHPSLEHILSMNIASHLSKYSQRVPTTCEEFQQQSSLVRGVQHVSLPVQALFTRYTEYYTQAFGASGSSPGRQHRVLVR</sequence>
<dbReference type="AlphaFoldDB" id="A0A8H5FSX3"/>
<evidence type="ECO:0000313" key="2">
    <source>
        <dbReference type="Proteomes" id="UP000518752"/>
    </source>
</evidence>